<reference evidence="6 7" key="1">
    <citation type="submission" date="2015-09" db="EMBL/GenBank/DDBJ databases">
        <title>Draft genome sequence of Aliiroseovarius crassostreae CV919-312TSm, the causative agent of Roseovarius Oyster Disease (formerly Juvenile Oyster Disease).</title>
        <authorList>
            <person name="Kessner L."/>
            <person name="Spinard E."/>
            <person name="Nelson D."/>
        </authorList>
    </citation>
    <scope>NUCLEOTIDE SEQUENCE [LARGE SCALE GENOMIC DNA]</scope>
    <source>
        <strain evidence="6 7">CV919-312</strain>
    </source>
</reference>
<keyword evidence="4 5" id="KW-0472">Membrane</keyword>
<evidence type="ECO:0000256" key="2">
    <source>
        <dbReference type="ARBA" id="ARBA00022692"/>
    </source>
</evidence>
<evidence type="ECO:0000313" key="7">
    <source>
        <dbReference type="Proteomes" id="UP000050471"/>
    </source>
</evidence>
<dbReference type="RefSeq" id="WP_055187306.1">
    <property type="nucleotide sequence ID" value="NZ_FPBS01000044.1"/>
</dbReference>
<organism evidence="6 7">
    <name type="scientific">Aliiroseovarius crassostreae</name>
    <dbReference type="NCBI Taxonomy" id="154981"/>
    <lineage>
        <taxon>Bacteria</taxon>
        <taxon>Pseudomonadati</taxon>
        <taxon>Pseudomonadota</taxon>
        <taxon>Alphaproteobacteria</taxon>
        <taxon>Rhodobacterales</taxon>
        <taxon>Paracoccaceae</taxon>
        <taxon>Aliiroseovarius</taxon>
    </lineage>
</organism>
<keyword evidence="2 5" id="KW-0812">Transmembrane</keyword>
<dbReference type="EMBL" id="LKBA01000001">
    <property type="protein sequence ID" value="KPN64827.1"/>
    <property type="molecule type" value="Genomic_DNA"/>
</dbReference>
<sequence>MFDRRHMPYWAVFFVFVATLAALLWMGRNLYCPCGYVLLWYSGDDSGQGSQHFLDWYAPSHLIHGFLFYGLTFLTMRRFALGWRLLVATLIEGAWEVAENTEAVINRYREFTVSGEYWGDAVINSGADMLVMFLGFWLALRLPIWASVAIIVGFELLTTWLIRDGLALNIIMLLMPSEAILEWQSAAG</sequence>
<dbReference type="GO" id="GO:0005886">
    <property type="term" value="C:plasma membrane"/>
    <property type="evidence" value="ECO:0007669"/>
    <property type="project" value="InterPro"/>
</dbReference>
<proteinExistence type="predicted"/>
<dbReference type="Pfam" id="PF10755">
    <property type="entry name" value="DUF2585"/>
    <property type="match status" value="1"/>
</dbReference>
<keyword evidence="3 5" id="KW-1133">Transmembrane helix</keyword>
<comment type="caution">
    <text evidence="6">The sequence shown here is derived from an EMBL/GenBank/DDBJ whole genome shotgun (WGS) entry which is preliminary data.</text>
</comment>
<dbReference type="Proteomes" id="UP000050471">
    <property type="component" value="Unassembled WGS sequence"/>
</dbReference>
<evidence type="ECO:0000256" key="1">
    <source>
        <dbReference type="ARBA" id="ARBA00022475"/>
    </source>
</evidence>
<evidence type="ECO:0000313" key="6">
    <source>
        <dbReference type="EMBL" id="KPN64827.1"/>
    </source>
</evidence>
<keyword evidence="7" id="KW-1185">Reference proteome</keyword>
<evidence type="ECO:0000256" key="3">
    <source>
        <dbReference type="ARBA" id="ARBA00022989"/>
    </source>
</evidence>
<evidence type="ECO:0000256" key="5">
    <source>
        <dbReference type="SAM" id="Phobius"/>
    </source>
</evidence>
<dbReference type="InterPro" id="IPR019691">
    <property type="entry name" value="DUF2585"/>
</dbReference>
<feature type="transmembrane region" description="Helical" evidence="5">
    <location>
        <begin position="56"/>
        <end position="76"/>
    </location>
</feature>
<keyword evidence="1" id="KW-1003">Cell membrane</keyword>
<accession>A0A0N8IC38</accession>
<dbReference type="NCBIfam" id="NF002099">
    <property type="entry name" value="PRK00944.1"/>
    <property type="match status" value="1"/>
</dbReference>
<name>A0A0N8IC38_9RHOB</name>
<feature type="transmembrane region" description="Helical" evidence="5">
    <location>
        <begin position="7"/>
        <end position="26"/>
    </location>
</feature>
<dbReference type="AlphaFoldDB" id="A0A0N8IC38"/>
<gene>
    <name evidence="6" type="ORF">AKJ29_06230</name>
</gene>
<evidence type="ECO:0000256" key="4">
    <source>
        <dbReference type="ARBA" id="ARBA00023136"/>
    </source>
</evidence>
<protein>
    <submittedName>
        <fullName evidence="6">Uncharacterized protein</fullName>
    </submittedName>
</protein>